<keyword evidence="3 14" id="KW-0813">Transport</keyword>
<dbReference type="InterPro" id="IPR037066">
    <property type="entry name" value="Plug_dom_sf"/>
</dbReference>
<feature type="short sequence motif" description="TonB C-terminal box" evidence="15">
    <location>
        <begin position="729"/>
        <end position="746"/>
    </location>
</feature>
<sequence length="746" mass="80297">MFPKRTAIALAVQRLVLGVAALGAINGAAHAQQPPAIDGASIANSAQTADPSATPTRRDASEGQSSTPSDTLPTISVQATAVDDGKPAPYAGGQVTRAGGLGVLGVADVMDQPFNTTNYTEQLMRDTQARSLADVVTNNASVRSVSTAGGFQDSFQIRGFSVNAADVSYNGLYGLVSSSRMPVNLLERVEVLQGPGALMYGVGPSASIGGAINIVPKHADDQPLTRVTATYQSRAQFGVQADVGRRFGDEGQWGIRVNGLFNDGQATVAHGNQLQGNGSINLDYRGRKLRWSLDSYDIVENTNEFRSQISGTSVTSIPNPPSPWQSLYPGAKFKFRDAATATRLEYDINDFVTVYGAAGVHYGMATESFPRTATALNTAGDFTIRNGYYDAYNRTRTIDTGARFHFDTFGVRHTLVAGFTSLNEDIGYAYALSSTANPSNLYNPQPLPTMPERVGWGRSQHVRLNSEQVIDTLSFWDDRLLIMAGLRNQTIAIDAYSPTTGVRSSTYDSSAVSPLAGIVIKPLRNVSVYGNFTSGLSQGPTAPTTANNANEVFAPYKSKQYEAGVKVDWGRVMTSASVFQLTQPNGVLGADNVYRLSGNTRVRGLELNAFGEAVPGLRLLASTTLYDAKLQGTVGGTNDDNRPAGVPNYTFNLGADWSVPWVQGLGVNGRIIHTSAEYLDAANKLRIPAWTRYDIGLRYSTQIMRKNVVFRANLENVFGKRYWVAQSVYLMESAPRTVLLSAQIDF</sequence>
<dbReference type="Gene3D" id="2.40.170.20">
    <property type="entry name" value="TonB-dependent receptor, beta-barrel domain"/>
    <property type="match status" value="1"/>
</dbReference>
<dbReference type="Pfam" id="PF00593">
    <property type="entry name" value="TonB_dep_Rec_b-barrel"/>
    <property type="match status" value="1"/>
</dbReference>
<keyword evidence="22" id="KW-1185">Reference proteome</keyword>
<evidence type="ECO:0000256" key="4">
    <source>
        <dbReference type="ARBA" id="ARBA00022452"/>
    </source>
</evidence>
<evidence type="ECO:0000256" key="5">
    <source>
        <dbReference type="ARBA" id="ARBA00022496"/>
    </source>
</evidence>
<keyword evidence="12" id="KW-0675">Receptor</keyword>
<feature type="chain" id="PRO_5017461969" evidence="18">
    <location>
        <begin position="32"/>
        <end position="746"/>
    </location>
</feature>
<dbReference type="InterPro" id="IPR010105">
    <property type="entry name" value="TonB_sidphr_rcpt"/>
</dbReference>
<evidence type="ECO:0000256" key="15">
    <source>
        <dbReference type="PROSITE-ProRule" id="PRU10144"/>
    </source>
</evidence>
<evidence type="ECO:0000256" key="18">
    <source>
        <dbReference type="SAM" id="SignalP"/>
    </source>
</evidence>
<keyword evidence="4 14" id="KW-1134">Transmembrane beta strand</keyword>
<keyword evidence="7 18" id="KW-0732">Signal</keyword>
<gene>
    <name evidence="21" type="ORF">SAMN05216551_102225</name>
</gene>
<evidence type="ECO:0000256" key="8">
    <source>
        <dbReference type="ARBA" id="ARBA00023004"/>
    </source>
</evidence>
<feature type="region of interest" description="Disordered" evidence="17">
    <location>
        <begin position="43"/>
        <end position="74"/>
    </location>
</feature>
<dbReference type="PROSITE" id="PS52016">
    <property type="entry name" value="TONB_DEPENDENT_REC_3"/>
    <property type="match status" value="1"/>
</dbReference>
<evidence type="ECO:0000256" key="16">
    <source>
        <dbReference type="RuleBase" id="RU003357"/>
    </source>
</evidence>
<evidence type="ECO:0000256" key="9">
    <source>
        <dbReference type="ARBA" id="ARBA00023065"/>
    </source>
</evidence>
<dbReference type="GO" id="GO:0015344">
    <property type="term" value="F:siderophore uptake transmembrane transporter activity"/>
    <property type="evidence" value="ECO:0007669"/>
    <property type="project" value="TreeGrafter"/>
</dbReference>
<dbReference type="RefSeq" id="WP_091905135.1">
    <property type="nucleotide sequence ID" value="NZ_FNLO01000002.1"/>
</dbReference>
<dbReference type="OrthoDB" id="8732650at2"/>
<evidence type="ECO:0000256" key="2">
    <source>
        <dbReference type="ARBA" id="ARBA00009810"/>
    </source>
</evidence>
<keyword evidence="11 14" id="KW-0472">Membrane</keyword>
<reference evidence="22" key="1">
    <citation type="submission" date="2016-09" db="EMBL/GenBank/DDBJ databases">
        <authorList>
            <person name="Varghese N."/>
            <person name="Submissions S."/>
        </authorList>
    </citation>
    <scope>NUCLEOTIDE SEQUENCE [LARGE SCALE GENOMIC DNA]</scope>
    <source>
        <strain evidence="22">JS23</strain>
    </source>
</reference>
<keyword evidence="9" id="KW-0406">Ion transport</keyword>
<name>A0A1H2PLY3_9BURK</name>
<keyword evidence="5" id="KW-0410">Iron transport</keyword>
<dbReference type="InterPro" id="IPR010917">
    <property type="entry name" value="TonB_rcpt_CS"/>
</dbReference>
<comment type="subcellular location">
    <subcellularLocation>
        <location evidence="1 14">Cell outer membrane</location>
        <topology evidence="1 14">Multi-pass membrane protein</topology>
    </subcellularLocation>
</comment>
<feature type="compositionally biased region" description="Polar residues" evidence="17">
    <location>
        <begin position="62"/>
        <end position="74"/>
    </location>
</feature>
<keyword evidence="8" id="KW-0408">Iron</keyword>
<evidence type="ECO:0000256" key="1">
    <source>
        <dbReference type="ARBA" id="ARBA00004571"/>
    </source>
</evidence>
<dbReference type="EMBL" id="FNLO01000002">
    <property type="protein sequence ID" value="SDV47051.1"/>
    <property type="molecule type" value="Genomic_DNA"/>
</dbReference>
<dbReference type="Pfam" id="PF07715">
    <property type="entry name" value="Plug"/>
    <property type="match status" value="1"/>
</dbReference>
<evidence type="ECO:0000256" key="11">
    <source>
        <dbReference type="ARBA" id="ARBA00023136"/>
    </source>
</evidence>
<evidence type="ECO:0000259" key="20">
    <source>
        <dbReference type="Pfam" id="PF07715"/>
    </source>
</evidence>
<protein>
    <submittedName>
        <fullName evidence="21">Iron complex outermembrane recepter protein</fullName>
    </submittedName>
</protein>
<dbReference type="NCBIfam" id="TIGR01783">
    <property type="entry name" value="TonB-siderophor"/>
    <property type="match status" value="1"/>
</dbReference>
<dbReference type="SUPFAM" id="SSF56935">
    <property type="entry name" value="Porins"/>
    <property type="match status" value="1"/>
</dbReference>
<evidence type="ECO:0000256" key="6">
    <source>
        <dbReference type="ARBA" id="ARBA00022692"/>
    </source>
</evidence>
<evidence type="ECO:0000256" key="13">
    <source>
        <dbReference type="ARBA" id="ARBA00023237"/>
    </source>
</evidence>
<organism evidence="21 22">
    <name type="scientific">Chitinasiproducens palmae</name>
    <dbReference type="NCBI Taxonomy" id="1770053"/>
    <lineage>
        <taxon>Bacteria</taxon>
        <taxon>Pseudomonadati</taxon>
        <taxon>Pseudomonadota</taxon>
        <taxon>Betaproteobacteria</taxon>
        <taxon>Burkholderiales</taxon>
        <taxon>Burkholderiaceae</taxon>
        <taxon>Chitinasiproducens</taxon>
    </lineage>
</organism>
<dbReference type="PANTHER" id="PTHR32552">
    <property type="entry name" value="FERRICHROME IRON RECEPTOR-RELATED"/>
    <property type="match status" value="1"/>
</dbReference>
<evidence type="ECO:0000256" key="10">
    <source>
        <dbReference type="ARBA" id="ARBA00023077"/>
    </source>
</evidence>
<feature type="signal peptide" evidence="18">
    <location>
        <begin position="1"/>
        <end position="31"/>
    </location>
</feature>
<feature type="domain" description="TonB-dependent receptor plug" evidence="20">
    <location>
        <begin position="109"/>
        <end position="204"/>
    </location>
</feature>
<dbReference type="InterPro" id="IPR039426">
    <property type="entry name" value="TonB-dep_rcpt-like"/>
</dbReference>
<dbReference type="GO" id="GO:0038023">
    <property type="term" value="F:signaling receptor activity"/>
    <property type="evidence" value="ECO:0007669"/>
    <property type="project" value="InterPro"/>
</dbReference>
<keyword evidence="13 14" id="KW-0998">Cell outer membrane</keyword>
<dbReference type="GO" id="GO:0015891">
    <property type="term" value="P:siderophore transport"/>
    <property type="evidence" value="ECO:0007669"/>
    <property type="project" value="InterPro"/>
</dbReference>
<evidence type="ECO:0000256" key="17">
    <source>
        <dbReference type="SAM" id="MobiDB-lite"/>
    </source>
</evidence>
<evidence type="ECO:0000313" key="22">
    <source>
        <dbReference type="Proteomes" id="UP000243719"/>
    </source>
</evidence>
<evidence type="ECO:0000313" key="21">
    <source>
        <dbReference type="EMBL" id="SDV47051.1"/>
    </source>
</evidence>
<dbReference type="InterPro" id="IPR036942">
    <property type="entry name" value="Beta-barrel_TonB_sf"/>
</dbReference>
<accession>A0A1H2PLY3</accession>
<dbReference type="InterPro" id="IPR012910">
    <property type="entry name" value="Plug_dom"/>
</dbReference>
<dbReference type="GO" id="GO:0009279">
    <property type="term" value="C:cell outer membrane"/>
    <property type="evidence" value="ECO:0007669"/>
    <property type="project" value="UniProtKB-SubCell"/>
</dbReference>
<dbReference type="PROSITE" id="PS01156">
    <property type="entry name" value="TONB_DEPENDENT_REC_2"/>
    <property type="match status" value="1"/>
</dbReference>
<evidence type="ECO:0000256" key="12">
    <source>
        <dbReference type="ARBA" id="ARBA00023170"/>
    </source>
</evidence>
<proteinExistence type="inferred from homology"/>
<dbReference type="InterPro" id="IPR000531">
    <property type="entry name" value="Beta-barrel_TonB"/>
</dbReference>
<dbReference type="Gene3D" id="2.170.130.10">
    <property type="entry name" value="TonB-dependent receptor, plug domain"/>
    <property type="match status" value="1"/>
</dbReference>
<feature type="compositionally biased region" description="Polar residues" evidence="17">
    <location>
        <begin position="43"/>
        <end position="55"/>
    </location>
</feature>
<keyword evidence="10 16" id="KW-0798">TonB box</keyword>
<dbReference type="AlphaFoldDB" id="A0A1H2PLY3"/>
<evidence type="ECO:0000259" key="19">
    <source>
        <dbReference type="Pfam" id="PF00593"/>
    </source>
</evidence>
<keyword evidence="6 14" id="KW-0812">Transmembrane</keyword>
<dbReference type="Proteomes" id="UP000243719">
    <property type="component" value="Unassembled WGS sequence"/>
</dbReference>
<evidence type="ECO:0000256" key="3">
    <source>
        <dbReference type="ARBA" id="ARBA00022448"/>
    </source>
</evidence>
<evidence type="ECO:0000256" key="14">
    <source>
        <dbReference type="PROSITE-ProRule" id="PRU01360"/>
    </source>
</evidence>
<feature type="domain" description="TonB-dependent receptor-like beta-barrel" evidence="19">
    <location>
        <begin position="281"/>
        <end position="717"/>
    </location>
</feature>
<dbReference type="PANTHER" id="PTHR32552:SF82">
    <property type="entry name" value="FCUA PROTEIN"/>
    <property type="match status" value="1"/>
</dbReference>
<evidence type="ECO:0000256" key="7">
    <source>
        <dbReference type="ARBA" id="ARBA00022729"/>
    </source>
</evidence>
<comment type="similarity">
    <text evidence="2 14 16">Belongs to the TonB-dependent receptor family.</text>
</comment>
<dbReference type="STRING" id="1770053.SAMN05216551_102225"/>
<dbReference type="CDD" id="cd01347">
    <property type="entry name" value="ligand_gated_channel"/>
    <property type="match status" value="1"/>
</dbReference>